<proteinExistence type="predicted"/>
<evidence type="ECO:0000313" key="1">
    <source>
        <dbReference type="EMBL" id="QYT05573.1"/>
    </source>
</evidence>
<dbReference type="Pfam" id="PF13637">
    <property type="entry name" value="Ank_4"/>
    <property type="match status" value="1"/>
</dbReference>
<dbReference type="InterPro" id="IPR002110">
    <property type="entry name" value="Ankyrin_rpt"/>
</dbReference>
<name>A0A8G0PM18_9HYPO</name>
<dbReference type="AlphaFoldDB" id="A0A8G0PM18"/>
<organism evidence="1 2">
    <name type="scientific">Trichoderma simmonsii</name>
    <dbReference type="NCBI Taxonomy" id="1491479"/>
    <lineage>
        <taxon>Eukaryota</taxon>
        <taxon>Fungi</taxon>
        <taxon>Dikarya</taxon>
        <taxon>Ascomycota</taxon>
        <taxon>Pezizomycotina</taxon>
        <taxon>Sordariomycetes</taxon>
        <taxon>Hypocreomycetidae</taxon>
        <taxon>Hypocreales</taxon>
        <taxon>Hypocreaceae</taxon>
        <taxon>Trichoderma</taxon>
    </lineage>
</organism>
<reference evidence="1 2" key="1">
    <citation type="journal article" date="2021" name="BMC Genomics">
        <title>Telomere-to-telomere genome assembly of asparaginase-producing Trichoderma simmonsii.</title>
        <authorList>
            <person name="Chung D."/>
            <person name="Kwon Y.M."/>
            <person name="Yang Y."/>
        </authorList>
    </citation>
    <scope>NUCLEOTIDE SEQUENCE [LARGE SCALE GENOMIC DNA]</scope>
    <source>
        <strain evidence="1 2">GH-Sj1</strain>
    </source>
</reference>
<evidence type="ECO:0000313" key="2">
    <source>
        <dbReference type="Proteomes" id="UP000826661"/>
    </source>
</evidence>
<dbReference type="InterPro" id="IPR036770">
    <property type="entry name" value="Ankyrin_rpt-contain_sf"/>
</dbReference>
<protein>
    <submittedName>
        <fullName evidence="1">ANK_REP_REGION domain-containing protein</fullName>
    </submittedName>
</protein>
<accession>A0A8G0PM18</accession>
<dbReference type="EMBL" id="CP075870">
    <property type="protein sequence ID" value="QYT05573.1"/>
    <property type="molecule type" value="Genomic_DNA"/>
</dbReference>
<dbReference type="SUPFAM" id="SSF48403">
    <property type="entry name" value="Ankyrin repeat"/>
    <property type="match status" value="1"/>
</dbReference>
<sequence>MLIDKEAHLNARDRNVWTPLLVAVHFGREKAVKLLLDTGKVDNDARDVNHEAVWSLAFKKRGSSIVQLLSRSLAPIVEKSRTDL</sequence>
<gene>
    <name evidence="1" type="ORF">H0G86_012466</name>
</gene>
<dbReference type="Gene3D" id="1.25.40.20">
    <property type="entry name" value="Ankyrin repeat-containing domain"/>
    <property type="match status" value="1"/>
</dbReference>
<keyword evidence="2" id="KW-1185">Reference proteome</keyword>
<dbReference type="Proteomes" id="UP000826661">
    <property type="component" value="Chromosome VII"/>
</dbReference>